<evidence type="ECO:0000313" key="2">
    <source>
        <dbReference type="EMBL" id="CAF1196153.1"/>
    </source>
</evidence>
<dbReference type="EMBL" id="CAJOBI010002760">
    <property type="protein sequence ID" value="CAF3943063.1"/>
    <property type="molecule type" value="Genomic_DNA"/>
</dbReference>
<evidence type="ECO:0000313" key="10">
    <source>
        <dbReference type="Proteomes" id="UP000663834"/>
    </source>
</evidence>
<accession>A0A815I9W3</accession>
<dbReference type="AlphaFoldDB" id="A0A815I9W3"/>
<dbReference type="Proteomes" id="UP000663856">
    <property type="component" value="Unassembled WGS sequence"/>
</dbReference>
<dbReference type="Proteomes" id="UP000663834">
    <property type="component" value="Unassembled WGS sequence"/>
</dbReference>
<sequence>MITNNCEHFINICAFGTAHCQQRVQMIMTTISNINKGCSALSRPLRYIFIALAELTENSYNLSQILSTAFGEGLALSMLLAECSFAIFWDIYLLKHTNRLTRANIVHVLKLRCLPMAPELLVAVGFLLLGILCAVGGPVGLAIGIPGVILLLLMRFITRPRIQRWLEQREVARQEDFLHWHPHEVARLAREISEEDEPHDDLIINFERRKLSGQAIADIINQEKNNSAENHLENALQFLDSTRLDKFKRNLSVIFGHFDVSEQLKSSIELSYGKHLLNIDTYDSPMMTTRQILDMARLNWNTNFVKGHWQLSMINPEDGKKSVVASYAMEKSIMRKIHTIPNSTMKIELLYERSSECQIL</sequence>
<dbReference type="EMBL" id="CAJNOW010002728">
    <property type="protein sequence ID" value="CAF1362212.1"/>
    <property type="molecule type" value="Genomic_DNA"/>
</dbReference>
<dbReference type="Proteomes" id="UP000663866">
    <property type="component" value="Unassembled WGS sequence"/>
</dbReference>
<evidence type="ECO:0000313" key="4">
    <source>
        <dbReference type="EMBL" id="CAF2044284.1"/>
    </source>
</evidence>
<proteinExistence type="predicted"/>
<keyword evidence="11" id="KW-1185">Reference proteome</keyword>
<evidence type="ECO:0000313" key="9">
    <source>
        <dbReference type="EMBL" id="CAF4125454.1"/>
    </source>
</evidence>
<evidence type="ECO:0000313" key="7">
    <source>
        <dbReference type="EMBL" id="CAF3867432.1"/>
    </source>
</evidence>
<gene>
    <name evidence="6" type="ORF">BYL167_LOCUS5090</name>
    <name evidence="2" type="ORF">CJN711_LOCUS11774</name>
    <name evidence="7" type="ORF">GIL414_LOCUS4834</name>
    <name evidence="3" type="ORF">KQP761_LOCUS7788</name>
    <name evidence="5" type="ORF">MBJ925_LOCUS32717</name>
    <name evidence="9" type="ORF">OVN521_LOCUS22217</name>
    <name evidence="8" type="ORF">SMN809_LOCUS8826</name>
    <name evidence="4" type="ORF">WKI299_LOCUS8913</name>
</gene>
<evidence type="ECO:0000313" key="8">
    <source>
        <dbReference type="EMBL" id="CAF3943063.1"/>
    </source>
</evidence>
<dbReference type="EMBL" id="CAJOBH010001133">
    <property type="protein sequence ID" value="CAF3837782.1"/>
    <property type="molecule type" value="Genomic_DNA"/>
</dbReference>
<comment type="caution">
    <text evidence="3">The sequence shown here is derived from an EMBL/GenBank/DDBJ whole genome shotgun (WGS) entry which is preliminary data.</text>
</comment>
<protein>
    <recommendedName>
        <fullName evidence="12">LRAT domain-containing protein</fullName>
    </recommendedName>
</protein>
<keyword evidence="1" id="KW-1133">Transmembrane helix</keyword>
<evidence type="ECO:0000313" key="11">
    <source>
        <dbReference type="Proteomes" id="UP000663866"/>
    </source>
</evidence>
<dbReference type="Proteomes" id="UP000681967">
    <property type="component" value="Unassembled WGS sequence"/>
</dbReference>
<evidence type="ECO:0000313" key="5">
    <source>
        <dbReference type="EMBL" id="CAF2158324.1"/>
    </source>
</evidence>
<feature type="transmembrane region" description="Helical" evidence="1">
    <location>
        <begin position="113"/>
        <end position="132"/>
    </location>
</feature>
<dbReference type="EMBL" id="CAJNRE010017916">
    <property type="protein sequence ID" value="CAF2158324.1"/>
    <property type="molecule type" value="Genomic_DNA"/>
</dbReference>
<dbReference type="Proteomes" id="UP000663855">
    <property type="component" value="Unassembled WGS sequence"/>
</dbReference>
<name>A0A815I9W3_9BILA</name>
<evidence type="ECO:0000256" key="1">
    <source>
        <dbReference type="SAM" id="Phobius"/>
    </source>
</evidence>
<dbReference type="EMBL" id="CAJNOV010005032">
    <property type="protein sequence ID" value="CAF1196153.1"/>
    <property type="molecule type" value="Genomic_DNA"/>
</dbReference>
<evidence type="ECO:0000313" key="3">
    <source>
        <dbReference type="EMBL" id="CAF1362212.1"/>
    </source>
</evidence>
<evidence type="ECO:0000313" key="6">
    <source>
        <dbReference type="EMBL" id="CAF3837782.1"/>
    </source>
</evidence>
<dbReference type="EMBL" id="CAJOBG010004772">
    <property type="protein sequence ID" value="CAF4125454.1"/>
    <property type="molecule type" value="Genomic_DNA"/>
</dbReference>
<dbReference type="OrthoDB" id="10003666at2759"/>
<organism evidence="3 10">
    <name type="scientific">Rotaria magnacalcarata</name>
    <dbReference type="NCBI Taxonomy" id="392030"/>
    <lineage>
        <taxon>Eukaryota</taxon>
        <taxon>Metazoa</taxon>
        <taxon>Spiralia</taxon>
        <taxon>Gnathifera</taxon>
        <taxon>Rotifera</taxon>
        <taxon>Eurotatoria</taxon>
        <taxon>Bdelloidea</taxon>
        <taxon>Philodinida</taxon>
        <taxon>Philodinidae</taxon>
        <taxon>Rotaria</taxon>
    </lineage>
</organism>
<dbReference type="Proteomes" id="UP000676336">
    <property type="component" value="Unassembled WGS sequence"/>
</dbReference>
<dbReference type="Proteomes" id="UP000681720">
    <property type="component" value="Unassembled WGS sequence"/>
</dbReference>
<keyword evidence="1" id="KW-0812">Transmembrane</keyword>
<dbReference type="Proteomes" id="UP000663824">
    <property type="component" value="Unassembled WGS sequence"/>
</dbReference>
<reference evidence="3" key="1">
    <citation type="submission" date="2021-02" db="EMBL/GenBank/DDBJ databases">
        <authorList>
            <person name="Nowell W R."/>
        </authorList>
    </citation>
    <scope>NUCLEOTIDE SEQUENCE</scope>
</reference>
<dbReference type="EMBL" id="CAJOBJ010001209">
    <property type="protein sequence ID" value="CAF3867432.1"/>
    <property type="molecule type" value="Genomic_DNA"/>
</dbReference>
<keyword evidence="1" id="KW-0472">Membrane</keyword>
<evidence type="ECO:0008006" key="12">
    <source>
        <dbReference type="Google" id="ProtNLM"/>
    </source>
</evidence>
<dbReference type="EMBL" id="CAJNRF010002897">
    <property type="protein sequence ID" value="CAF2044284.1"/>
    <property type="molecule type" value="Genomic_DNA"/>
</dbReference>